<evidence type="ECO:0000313" key="1">
    <source>
        <dbReference type="EMBL" id="MFM0102661.1"/>
    </source>
</evidence>
<reference evidence="1 2" key="1">
    <citation type="journal article" date="2024" name="Chem. Sci.">
        <title>Discovery of megapolipeptins by genome mining of a Burkholderiales bacteria collection.</title>
        <authorList>
            <person name="Paulo B.S."/>
            <person name="Recchia M.J.J."/>
            <person name="Lee S."/>
            <person name="Fergusson C.H."/>
            <person name="Romanowski S.B."/>
            <person name="Hernandez A."/>
            <person name="Krull N."/>
            <person name="Liu D.Y."/>
            <person name="Cavanagh H."/>
            <person name="Bos A."/>
            <person name="Gray C.A."/>
            <person name="Murphy B.T."/>
            <person name="Linington R.G."/>
            <person name="Eustaquio A.S."/>
        </authorList>
    </citation>
    <scope>NUCLEOTIDE SEQUENCE [LARGE SCALE GENOMIC DNA]</scope>
    <source>
        <strain evidence="1 2">RL18-126-BIB-B</strain>
    </source>
</reference>
<keyword evidence="2" id="KW-1185">Reference proteome</keyword>
<accession>A0ACC7N8X3</accession>
<name>A0ACC7N8X3_9BURK</name>
<dbReference type="Proteomes" id="UP001629235">
    <property type="component" value="Unassembled WGS sequence"/>
</dbReference>
<evidence type="ECO:0000313" key="2">
    <source>
        <dbReference type="Proteomes" id="UP001629235"/>
    </source>
</evidence>
<sequence>MLAALACYSSNFIHLQLLSMPGVAIPAPHGGKLRAEQIDLDPLRLQQKHLSPQEVATALAQQHPIIPGSIENARAHSAG</sequence>
<protein>
    <submittedName>
        <fullName evidence="1">Uncharacterized protein</fullName>
    </submittedName>
</protein>
<comment type="caution">
    <text evidence="1">The sequence shown here is derived from an EMBL/GenBank/DDBJ whole genome shotgun (WGS) entry which is preliminary data.</text>
</comment>
<proteinExistence type="predicted"/>
<organism evidence="1 2">
    <name type="scientific">Paraburkholderia rhynchosiae</name>
    <dbReference type="NCBI Taxonomy" id="487049"/>
    <lineage>
        <taxon>Bacteria</taxon>
        <taxon>Pseudomonadati</taxon>
        <taxon>Pseudomonadota</taxon>
        <taxon>Betaproteobacteria</taxon>
        <taxon>Burkholderiales</taxon>
        <taxon>Burkholderiaceae</taxon>
        <taxon>Paraburkholderia</taxon>
    </lineage>
</organism>
<gene>
    <name evidence="1" type="ORF">PQR01_03945</name>
</gene>
<dbReference type="EMBL" id="JAQQDW010000005">
    <property type="protein sequence ID" value="MFM0102661.1"/>
    <property type="molecule type" value="Genomic_DNA"/>
</dbReference>